<reference evidence="1" key="1">
    <citation type="submission" date="2022-01" db="EMBL/GenBank/DDBJ databases">
        <title>Draft Genome Sequences of Seven Type Strains of the Genus Streptomyces.</title>
        <authorList>
            <person name="Aziz S."/>
            <person name="Coretto E."/>
            <person name="Chronakova A."/>
            <person name="Sproer C."/>
            <person name="Huber K."/>
            <person name="Nouioui I."/>
            <person name="Gross H."/>
        </authorList>
    </citation>
    <scope>NUCLEOTIDE SEQUENCE</scope>
    <source>
        <strain evidence="1">DSM 103493</strain>
    </source>
</reference>
<dbReference type="AlphaFoldDB" id="A0A9X1TTS7"/>
<sequence length="46" mass="5198">MQLVQAVEDLGRARTKTAMSLQYARHNSAVDMGSRYRVRITSKEDG</sequence>
<keyword evidence="2" id="KW-1185">Reference proteome</keyword>
<dbReference type="Proteomes" id="UP001139384">
    <property type="component" value="Unassembled WGS sequence"/>
</dbReference>
<evidence type="ECO:0000313" key="1">
    <source>
        <dbReference type="EMBL" id="MCF1595753.1"/>
    </source>
</evidence>
<organism evidence="1 2">
    <name type="scientific">Streptomyces muensis</name>
    <dbReference type="NCBI Taxonomy" id="1077944"/>
    <lineage>
        <taxon>Bacteria</taxon>
        <taxon>Bacillati</taxon>
        <taxon>Actinomycetota</taxon>
        <taxon>Actinomycetes</taxon>
        <taxon>Kitasatosporales</taxon>
        <taxon>Streptomycetaceae</taxon>
        <taxon>Streptomyces</taxon>
    </lineage>
</organism>
<proteinExistence type="predicted"/>
<comment type="caution">
    <text evidence="1">The sequence shown here is derived from an EMBL/GenBank/DDBJ whole genome shotgun (WGS) entry which is preliminary data.</text>
</comment>
<gene>
    <name evidence="1" type="ORF">L0P92_19535</name>
</gene>
<name>A0A9X1TTS7_STRM4</name>
<dbReference type="EMBL" id="JAKEIP010000075">
    <property type="protein sequence ID" value="MCF1595753.1"/>
    <property type="molecule type" value="Genomic_DNA"/>
</dbReference>
<dbReference type="RefSeq" id="WP_234764081.1">
    <property type="nucleotide sequence ID" value="NZ_JAKEIP010000075.1"/>
</dbReference>
<evidence type="ECO:0000313" key="2">
    <source>
        <dbReference type="Proteomes" id="UP001139384"/>
    </source>
</evidence>
<accession>A0A9X1TTS7</accession>
<protein>
    <submittedName>
        <fullName evidence="1">Uncharacterized protein</fullName>
    </submittedName>
</protein>